<dbReference type="Pfam" id="PF00550">
    <property type="entry name" value="PP-binding"/>
    <property type="match status" value="1"/>
</dbReference>
<evidence type="ECO:0000313" key="2">
    <source>
        <dbReference type="EMBL" id="OEJ93689.1"/>
    </source>
</evidence>
<dbReference type="EMBL" id="ASHX02000001">
    <property type="protein sequence ID" value="OEJ93689.1"/>
    <property type="molecule type" value="Genomic_DNA"/>
</dbReference>
<evidence type="ECO:0000259" key="1">
    <source>
        <dbReference type="PROSITE" id="PS50075"/>
    </source>
</evidence>
<dbReference type="SUPFAM" id="SSF47336">
    <property type="entry name" value="ACP-like"/>
    <property type="match status" value="1"/>
</dbReference>
<dbReference type="AlphaFoldDB" id="A0A1D3DMZ1"/>
<organism evidence="2 3">
    <name type="scientific">Streptomyces thermolilacinus SPC6</name>
    <dbReference type="NCBI Taxonomy" id="1306406"/>
    <lineage>
        <taxon>Bacteria</taxon>
        <taxon>Bacillati</taxon>
        <taxon>Actinomycetota</taxon>
        <taxon>Actinomycetes</taxon>
        <taxon>Kitasatosporales</taxon>
        <taxon>Streptomycetaceae</taxon>
        <taxon>Streptomyces</taxon>
    </lineage>
</organism>
<proteinExistence type="predicted"/>
<name>A0A1D3DMZ1_9ACTN</name>
<dbReference type="PROSITE" id="PS50075">
    <property type="entry name" value="CARRIER"/>
    <property type="match status" value="1"/>
</dbReference>
<dbReference type="Gene3D" id="3.40.50.1820">
    <property type="entry name" value="alpha/beta hydrolase"/>
    <property type="match status" value="1"/>
</dbReference>
<accession>A0A1D3DMZ1</accession>
<evidence type="ECO:0000313" key="3">
    <source>
        <dbReference type="Proteomes" id="UP000095329"/>
    </source>
</evidence>
<dbReference type="Proteomes" id="UP000095329">
    <property type="component" value="Unassembled WGS sequence"/>
</dbReference>
<comment type="caution">
    <text evidence="2">The sequence shown here is derived from an EMBL/GenBank/DDBJ whole genome shotgun (WGS) entry which is preliminary data.</text>
</comment>
<dbReference type="InterPro" id="IPR009081">
    <property type="entry name" value="PP-bd_ACP"/>
</dbReference>
<dbReference type="InterPro" id="IPR029058">
    <property type="entry name" value="AB_hydrolase_fold"/>
</dbReference>
<reference evidence="2 3" key="1">
    <citation type="journal article" date="2013" name="Genome Announc.">
        <title>Genome Sequence of Streptomyces violaceusniger Strain SPC6, a Halotolerant Streptomycete That Exhibits Rapid Growth and Development.</title>
        <authorList>
            <person name="Chen X."/>
            <person name="Zhang B."/>
            <person name="Zhang W."/>
            <person name="Wu X."/>
            <person name="Zhang M."/>
            <person name="Chen T."/>
            <person name="Liu G."/>
            <person name="Dyson P."/>
        </authorList>
    </citation>
    <scope>NUCLEOTIDE SEQUENCE [LARGE SCALE GENOMIC DNA]</scope>
    <source>
        <strain evidence="2 3">SPC6</strain>
    </source>
</reference>
<feature type="domain" description="Carrier" evidence="1">
    <location>
        <begin position="6"/>
        <end position="85"/>
    </location>
</feature>
<dbReference type="RefSeq" id="WP_023590723.1">
    <property type="nucleotide sequence ID" value="NZ_ASHX02000001.1"/>
</dbReference>
<keyword evidence="3" id="KW-1185">Reference proteome</keyword>
<sequence>MPVTTPEGLHEMQKLLVEWVREFLETPDASLADNFLDLGGHSLLAMNLNARVQQHYGQELDVKTLFEQSLGDAVAELRARMDAQQPA</sequence>
<dbReference type="STRING" id="1306406.J116_003580"/>
<dbReference type="InterPro" id="IPR036736">
    <property type="entry name" value="ACP-like_sf"/>
</dbReference>
<gene>
    <name evidence="2" type="ORF">J116_003580</name>
</gene>
<protein>
    <submittedName>
        <fullName evidence="2">Phosphopantetheine attachment site</fullName>
    </submittedName>
</protein>
<dbReference type="eggNOG" id="ENOG5031YDZ">
    <property type="taxonomic scope" value="Bacteria"/>
</dbReference>